<protein>
    <recommendedName>
        <fullName evidence="2">Luciferase-like domain-containing protein</fullName>
    </recommendedName>
</protein>
<dbReference type="GO" id="GO:0005829">
    <property type="term" value="C:cytosol"/>
    <property type="evidence" value="ECO:0007669"/>
    <property type="project" value="TreeGrafter"/>
</dbReference>
<proteinExistence type="predicted"/>
<evidence type="ECO:0000259" key="2">
    <source>
        <dbReference type="Pfam" id="PF00296"/>
    </source>
</evidence>
<dbReference type="InterPro" id="IPR036661">
    <property type="entry name" value="Luciferase-like_sf"/>
</dbReference>
<dbReference type="InterPro" id="IPR019949">
    <property type="entry name" value="CmoO-like"/>
</dbReference>
<dbReference type="InterPro" id="IPR011251">
    <property type="entry name" value="Luciferase-like_dom"/>
</dbReference>
<dbReference type="PANTHER" id="PTHR30137">
    <property type="entry name" value="LUCIFERASE-LIKE MONOOXYGENASE"/>
    <property type="match status" value="1"/>
</dbReference>
<sequence>MMKLSILDQSPLIGGATPAEALKQTVELAKQAEKWGYHRFWVSEHHFSNRLAGSSPEVLLGHLSAVTSHIRIGSGGVMLPHYSAYKVAENFRVLEALAPGRIDLGIGRAPGGMPISSIALHHGERKRLGDQYPEQVEELKVYLHDLADECYPLPHLTASPKVETAPEVWMLGSSGGSARLAAKAGAGYTFALFINGEGGEDSVEQYINRFEPSVFGNQPRVSLAVFVLCAETEEQAEKLAVSLDLSLLANEQGLNLEGFPSYEEAQSYSYSPYEQKRVAANRQRMVVGTPASVKNQLTTLAKAYRTDELIAVTITHHMQDRLTSYRLLKEAFDA</sequence>
<dbReference type="EMBL" id="CP015607">
    <property type="protein sequence ID" value="APT44881.1"/>
    <property type="molecule type" value="Genomic_DNA"/>
</dbReference>
<dbReference type="Gene3D" id="3.20.20.30">
    <property type="entry name" value="Luciferase-like domain"/>
    <property type="match status" value="1"/>
</dbReference>
<evidence type="ECO:0000313" key="3">
    <source>
        <dbReference type="EMBL" id="APT44881.1"/>
    </source>
</evidence>
<reference evidence="3 4" key="1">
    <citation type="submission" date="2016-05" db="EMBL/GenBank/DDBJ databases">
        <title>Complete Genome and Methylome Analysis of Psychrotrophic Bacterial Isolates from Antarctic Lake Untersee.</title>
        <authorList>
            <person name="Fomenkov A."/>
            <person name="Akimov V.N."/>
            <person name="Vasilyeva L.V."/>
            <person name="Andersen D."/>
            <person name="Vincze T."/>
            <person name="Roberts R.J."/>
        </authorList>
    </citation>
    <scope>NUCLEOTIDE SEQUENCE [LARGE SCALE GENOMIC DNA]</scope>
    <source>
        <strain evidence="3 4">U14-5</strain>
    </source>
</reference>
<dbReference type="Pfam" id="PF00296">
    <property type="entry name" value="Bac_luciferase"/>
    <property type="match status" value="1"/>
</dbReference>
<dbReference type="GO" id="GO:0016705">
    <property type="term" value="F:oxidoreductase activity, acting on paired donors, with incorporation or reduction of molecular oxygen"/>
    <property type="evidence" value="ECO:0007669"/>
    <property type="project" value="InterPro"/>
</dbReference>
<dbReference type="PANTHER" id="PTHR30137:SF19">
    <property type="entry name" value="LUCIFERASE-LIKE MONOOXYGENASE"/>
    <property type="match status" value="1"/>
</dbReference>
<feature type="domain" description="Luciferase-like" evidence="2">
    <location>
        <begin position="5"/>
        <end position="304"/>
    </location>
</feature>
<dbReference type="InterPro" id="IPR050766">
    <property type="entry name" value="Bact_Lucif_Oxidored"/>
</dbReference>
<accession>A0A1L6ZEC5</accession>
<evidence type="ECO:0000256" key="1">
    <source>
        <dbReference type="ARBA" id="ARBA00007789"/>
    </source>
</evidence>
<dbReference type="Proteomes" id="UP000185426">
    <property type="component" value="Chromosome"/>
</dbReference>
<evidence type="ECO:0000313" key="4">
    <source>
        <dbReference type="Proteomes" id="UP000185426"/>
    </source>
</evidence>
<dbReference type="SUPFAM" id="SSF51679">
    <property type="entry name" value="Bacterial luciferase-like"/>
    <property type="match status" value="1"/>
</dbReference>
<gene>
    <name evidence="3" type="ORF">BSA145_02425</name>
</gene>
<comment type="similarity">
    <text evidence="1">To bacterial alkanal monooxygenase alpha and beta chains.</text>
</comment>
<dbReference type="FunFam" id="3.20.20.30:FF:000002">
    <property type="entry name" value="LLM class flavin-dependent oxidoreductase"/>
    <property type="match status" value="1"/>
</dbReference>
<name>A0A1L6ZEC5_BACIA</name>
<dbReference type="AlphaFoldDB" id="A0A1L6ZEC5"/>
<dbReference type="NCBIfam" id="TIGR03558">
    <property type="entry name" value="oxido_grp_1"/>
    <property type="match status" value="1"/>
</dbReference>
<organism evidence="3 4">
    <name type="scientific">Bacillus safensis</name>
    <dbReference type="NCBI Taxonomy" id="561879"/>
    <lineage>
        <taxon>Bacteria</taxon>
        <taxon>Bacillati</taxon>
        <taxon>Bacillota</taxon>
        <taxon>Bacilli</taxon>
        <taxon>Bacillales</taxon>
        <taxon>Bacillaceae</taxon>
        <taxon>Bacillus</taxon>
    </lineage>
</organism>